<dbReference type="AlphaFoldDB" id="A0A1M7HX09"/>
<sequence>MGNNDSVALTEAVYYILLILYEPMHGYGIMQKIEELSSGRVKLAAGTLYGAINTMLDKDWIQALPEVSSSRKKEYIITERGKQVAASELIRLQELVLNGEEIIGGE</sequence>
<dbReference type="PANTHER" id="PTHR33169">
    <property type="entry name" value="PADR-FAMILY TRANSCRIPTIONAL REGULATOR"/>
    <property type="match status" value="1"/>
</dbReference>
<dbReference type="Proteomes" id="UP000184038">
    <property type="component" value="Unassembled WGS sequence"/>
</dbReference>
<dbReference type="PANTHER" id="PTHR33169:SF13">
    <property type="entry name" value="PADR-FAMILY TRANSCRIPTIONAL REGULATOR"/>
    <property type="match status" value="1"/>
</dbReference>
<dbReference type="InterPro" id="IPR052509">
    <property type="entry name" value="Metal_resp_DNA-bind_regulator"/>
</dbReference>
<dbReference type="InterPro" id="IPR036390">
    <property type="entry name" value="WH_DNA-bd_sf"/>
</dbReference>
<dbReference type="InterPro" id="IPR005149">
    <property type="entry name" value="Tscrpt_reg_PadR_N"/>
</dbReference>
<dbReference type="Pfam" id="PF03551">
    <property type="entry name" value="PadR"/>
    <property type="match status" value="1"/>
</dbReference>
<accession>A0A1M7HX09</accession>
<dbReference type="InterPro" id="IPR036388">
    <property type="entry name" value="WH-like_DNA-bd_sf"/>
</dbReference>
<dbReference type="SUPFAM" id="SSF46785">
    <property type="entry name" value="Winged helix' DNA-binding domain"/>
    <property type="match status" value="1"/>
</dbReference>
<organism evidence="2 3">
    <name type="scientific">Anaerosporobacter mobilis DSM 15930</name>
    <dbReference type="NCBI Taxonomy" id="1120996"/>
    <lineage>
        <taxon>Bacteria</taxon>
        <taxon>Bacillati</taxon>
        <taxon>Bacillota</taxon>
        <taxon>Clostridia</taxon>
        <taxon>Lachnospirales</taxon>
        <taxon>Lachnospiraceae</taxon>
        <taxon>Anaerosporobacter</taxon>
    </lineage>
</organism>
<proteinExistence type="predicted"/>
<evidence type="ECO:0000313" key="3">
    <source>
        <dbReference type="Proteomes" id="UP000184038"/>
    </source>
</evidence>
<dbReference type="STRING" id="1120996.SAMN02746066_01629"/>
<gene>
    <name evidence="2" type="ORF">SAMN02746066_01629</name>
</gene>
<name>A0A1M7HX09_9FIRM</name>
<dbReference type="OrthoDB" id="9814826at2"/>
<dbReference type="Gene3D" id="1.10.10.10">
    <property type="entry name" value="Winged helix-like DNA-binding domain superfamily/Winged helix DNA-binding domain"/>
    <property type="match status" value="1"/>
</dbReference>
<evidence type="ECO:0000259" key="1">
    <source>
        <dbReference type="Pfam" id="PF03551"/>
    </source>
</evidence>
<dbReference type="RefSeq" id="WP_073285738.1">
    <property type="nucleotide sequence ID" value="NZ_FRCP01000008.1"/>
</dbReference>
<protein>
    <submittedName>
        <fullName evidence="2">Transcriptional regulator PadR-like family protein</fullName>
    </submittedName>
</protein>
<dbReference type="EMBL" id="FRCP01000008">
    <property type="protein sequence ID" value="SHM32958.1"/>
    <property type="molecule type" value="Genomic_DNA"/>
</dbReference>
<feature type="domain" description="Transcription regulator PadR N-terminal" evidence="1">
    <location>
        <begin position="18"/>
        <end position="85"/>
    </location>
</feature>
<reference evidence="2 3" key="1">
    <citation type="submission" date="2016-11" db="EMBL/GenBank/DDBJ databases">
        <authorList>
            <person name="Jaros S."/>
            <person name="Januszkiewicz K."/>
            <person name="Wedrychowicz H."/>
        </authorList>
    </citation>
    <scope>NUCLEOTIDE SEQUENCE [LARGE SCALE GENOMIC DNA]</scope>
    <source>
        <strain evidence="2 3">DSM 15930</strain>
    </source>
</reference>
<evidence type="ECO:0000313" key="2">
    <source>
        <dbReference type="EMBL" id="SHM32958.1"/>
    </source>
</evidence>
<keyword evidence="3" id="KW-1185">Reference proteome</keyword>